<dbReference type="STRING" id="117157.SAMN04489717_2663"/>
<accession>A0A1H1S581</accession>
<feature type="domain" description="NADP-dependent oxidoreductase" evidence="1">
    <location>
        <begin position="15"/>
        <end position="223"/>
    </location>
</feature>
<evidence type="ECO:0000259" key="1">
    <source>
        <dbReference type="Pfam" id="PF00248"/>
    </source>
</evidence>
<dbReference type="PANTHER" id="PTHR43312:SF1">
    <property type="entry name" value="NADP-DEPENDENT OXIDOREDUCTASE DOMAIN-CONTAINING PROTEIN"/>
    <property type="match status" value="1"/>
</dbReference>
<dbReference type="SUPFAM" id="SSF51430">
    <property type="entry name" value="NAD(P)-linked oxidoreductase"/>
    <property type="match status" value="1"/>
</dbReference>
<dbReference type="Pfam" id="PF00248">
    <property type="entry name" value="Aldo_ket_red"/>
    <property type="match status" value="1"/>
</dbReference>
<gene>
    <name evidence="2" type="ORF">SAMN04489717_2663</name>
</gene>
<organism evidence="2 3">
    <name type="scientific">Actinopolymorpha singaporensis</name>
    <dbReference type="NCBI Taxonomy" id="117157"/>
    <lineage>
        <taxon>Bacteria</taxon>
        <taxon>Bacillati</taxon>
        <taxon>Actinomycetota</taxon>
        <taxon>Actinomycetes</taxon>
        <taxon>Propionibacteriales</taxon>
        <taxon>Actinopolymorphaceae</taxon>
        <taxon>Actinopolymorpha</taxon>
    </lineage>
</organism>
<dbReference type="CDD" id="cd19105">
    <property type="entry name" value="AKR_unchar"/>
    <property type="match status" value="1"/>
</dbReference>
<dbReference type="Proteomes" id="UP000198983">
    <property type="component" value="Chromosome I"/>
</dbReference>
<dbReference type="InterPro" id="IPR053135">
    <property type="entry name" value="AKR2_Oxidoreductase"/>
</dbReference>
<dbReference type="EMBL" id="LT629732">
    <property type="protein sequence ID" value="SDS42886.1"/>
    <property type="molecule type" value="Genomic_DNA"/>
</dbReference>
<sequence length="287" mass="30844">MEYTTLGGTGAKVSRIGFGGATLGLTNYLGRFDPDDAGDRAAMFAAIEVALEGGINYYDTAPGYGAGASERVLGQALRGVESSGGCPLFVATKVPYGVDVRTSLEASLERLGRPHVDLLQIHGDSFTTEQTDAILAPGGVAERLHSVKAEGLTRHVGFTTEDNNDSVYRLIRSGRFDTVQVCYNLLFQHPYDPTRPFGSLLEARSHGLGTLTMRTTTSGTFQRWLAMVNPADTFDYSSALVQFVLSNPHVDVALVGMRDPDVVRANLAVADDLAGRIDLAALHERYV</sequence>
<dbReference type="RefSeq" id="WP_157728512.1">
    <property type="nucleotide sequence ID" value="NZ_LT629732.1"/>
</dbReference>
<protein>
    <recommendedName>
        <fullName evidence="1">NADP-dependent oxidoreductase domain-containing protein</fullName>
    </recommendedName>
</protein>
<dbReference type="OrthoDB" id="3664926at2"/>
<name>A0A1H1S581_9ACTN</name>
<dbReference type="InterPro" id="IPR036812">
    <property type="entry name" value="NAD(P)_OxRdtase_dom_sf"/>
</dbReference>
<dbReference type="InterPro" id="IPR023210">
    <property type="entry name" value="NADP_OxRdtase_dom"/>
</dbReference>
<reference evidence="2 3" key="1">
    <citation type="submission" date="2016-10" db="EMBL/GenBank/DDBJ databases">
        <authorList>
            <person name="de Groot N.N."/>
        </authorList>
    </citation>
    <scope>NUCLEOTIDE SEQUENCE [LARGE SCALE GENOMIC DNA]</scope>
    <source>
        <strain evidence="2 3">DSM 22024</strain>
    </source>
</reference>
<dbReference type="Gene3D" id="3.20.20.100">
    <property type="entry name" value="NADP-dependent oxidoreductase domain"/>
    <property type="match status" value="1"/>
</dbReference>
<proteinExistence type="predicted"/>
<keyword evidence="3" id="KW-1185">Reference proteome</keyword>
<evidence type="ECO:0000313" key="2">
    <source>
        <dbReference type="EMBL" id="SDS42886.1"/>
    </source>
</evidence>
<dbReference type="AlphaFoldDB" id="A0A1H1S581"/>
<dbReference type="PANTHER" id="PTHR43312">
    <property type="entry name" value="D-THREO-ALDOSE 1-DEHYDROGENASE"/>
    <property type="match status" value="1"/>
</dbReference>
<evidence type="ECO:0000313" key="3">
    <source>
        <dbReference type="Proteomes" id="UP000198983"/>
    </source>
</evidence>